<feature type="domain" description="ASCH" evidence="1">
    <location>
        <begin position="30"/>
        <end position="153"/>
    </location>
</feature>
<dbReference type="PIRSF" id="PIRSF021320">
    <property type="entry name" value="DUF984"/>
    <property type="match status" value="1"/>
</dbReference>
<dbReference type="Proteomes" id="UP000028073">
    <property type="component" value="Unassembled WGS sequence"/>
</dbReference>
<evidence type="ECO:0000259" key="1">
    <source>
        <dbReference type="SMART" id="SM01022"/>
    </source>
</evidence>
<dbReference type="Gene3D" id="3.10.400.10">
    <property type="entry name" value="Sulfate adenylyltransferase"/>
    <property type="match status" value="1"/>
</dbReference>
<dbReference type="PANTHER" id="PTHR39203:SF1">
    <property type="entry name" value="CYTOPLASMIC PROTEIN"/>
    <property type="match status" value="1"/>
</dbReference>
<dbReference type="AlphaFoldDB" id="A0A081NCM7"/>
<dbReference type="OrthoDB" id="9807542at2"/>
<accession>A0A081NCM7</accession>
<dbReference type="STRING" id="1137799.GZ78_23495"/>
<proteinExistence type="predicted"/>
<dbReference type="PANTHER" id="PTHR39203">
    <property type="entry name" value="CYTOPLASMIC PROTEIN-RELATED"/>
    <property type="match status" value="1"/>
</dbReference>
<dbReference type="eggNOG" id="COG4405">
    <property type="taxonomic scope" value="Bacteria"/>
</dbReference>
<gene>
    <name evidence="2" type="ORF">GZ78_23495</name>
</gene>
<keyword evidence="3" id="KW-1185">Reference proteome</keyword>
<reference evidence="2 3" key="1">
    <citation type="submission" date="2014-06" db="EMBL/GenBank/DDBJ databases">
        <title>Whole Genome Sequences of Three Symbiotic Endozoicomonas Bacteria.</title>
        <authorList>
            <person name="Neave M.J."/>
            <person name="Apprill A."/>
            <person name="Voolstra C.R."/>
        </authorList>
    </citation>
    <scope>NUCLEOTIDE SEQUENCE [LARGE SCALE GENOMIC DNA]</scope>
    <source>
        <strain evidence="2 3">DSM 25634</strain>
    </source>
</reference>
<dbReference type="CDD" id="cd06553">
    <property type="entry name" value="ASCH_Ef3133_like"/>
    <property type="match status" value="1"/>
</dbReference>
<sequence>MNKIQRAYLDRYLDSLSEQERVHYTTFSADYFCADENNANLCAELVRQGKKKATCGMKLWYEQGMEQAPESGDLLVVTDWLGNPSCIVEFTEITECRFSEVTETFATAEGEGDLSLKWWREAHREFFSRECEELGIPFSEECELVLEHFRLVYSE</sequence>
<dbReference type="EMBL" id="JOKH01000006">
    <property type="protein sequence ID" value="KEQ16200.1"/>
    <property type="molecule type" value="Genomic_DNA"/>
</dbReference>
<name>A0A081NCM7_9GAMM</name>
<dbReference type="InterPro" id="IPR015947">
    <property type="entry name" value="PUA-like_sf"/>
</dbReference>
<evidence type="ECO:0000313" key="2">
    <source>
        <dbReference type="EMBL" id="KEQ16200.1"/>
    </source>
</evidence>
<dbReference type="InterPro" id="IPR007374">
    <property type="entry name" value="ASCH_domain"/>
</dbReference>
<dbReference type="RefSeq" id="WP_034840819.1">
    <property type="nucleotide sequence ID" value="NZ_JOKH01000006.1"/>
</dbReference>
<dbReference type="InterPro" id="IPR009326">
    <property type="entry name" value="DUF984"/>
</dbReference>
<protein>
    <submittedName>
        <fullName evidence="2">RNA-binding protein</fullName>
    </submittedName>
</protein>
<evidence type="ECO:0000313" key="3">
    <source>
        <dbReference type="Proteomes" id="UP000028073"/>
    </source>
</evidence>
<dbReference type="Pfam" id="PF04266">
    <property type="entry name" value="ASCH"/>
    <property type="match status" value="1"/>
</dbReference>
<comment type="caution">
    <text evidence="2">The sequence shown here is derived from an EMBL/GenBank/DDBJ whole genome shotgun (WGS) entry which is preliminary data.</text>
</comment>
<dbReference type="SUPFAM" id="SSF88697">
    <property type="entry name" value="PUA domain-like"/>
    <property type="match status" value="1"/>
</dbReference>
<organism evidence="2 3">
    <name type="scientific">Endozoicomonas numazuensis</name>
    <dbReference type="NCBI Taxonomy" id="1137799"/>
    <lineage>
        <taxon>Bacteria</taxon>
        <taxon>Pseudomonadati</taxon>
        <taxon>Pseudomonadota</taxon>
        <taxon>Gammaproteobacteria</taxon>
        <taxon>Oceanospirillales</taxon>
        <taxon>Endozoicomonadaceae</taxon>
        <taxon>Endozoicomonas</taxon>
    </lineage>
</organism>
<dbReference type="SMART" id="SM01022">
    <property type="entry name" value="ASCH"/>
    <property type="match status" value="1"/>
</dbReference>